<reference evidence="1 2" key="1">
    <citation type="submission" date="2019-01" db="EMBL/GenBank/DDBJ databases">
        <title>Coherence of Microcystis species and biogeography revealed through population genomics.</title>
        <authorList>
            <person name="Perez-Carrascal O.M."/>
            <person name="Terrat Y."/>
            <person name="Giani A."/>
            <person name="Fortin N."/>
            <person name="Tromas N."/>
            <person name="Shapiro B.J."/>
        </authorList>
    </citation>
    <scope>NUCLEOTIDE SEQUENCE [LARGE SCALE GENOMIC DNA]</scope>
    <source>
        <strain evidence="1">Ma_QC_B_20070730_S2</strain>
    </source>
</reference>
<proteinExistence type="predicted"/>
<evidence type="ECO:0000313" key="1">
    <source>
        <dbReference type="EMBL" id="TRU30714.1"/>
    </source>
</evidence>
<gene>
    <name evidence="1" type="ORF">EWV80_01600</name>
</gene>
<dbReference type="AlphaFoldDB" id="A0A552E8C2"/>
<comment type="caution">
    <text evidence="1">The sequence shown here is derived from an EMBL/GenBank/DDBJ whole genome shotgun (WGS) entry which is preliminary data.</text>
</comment>
<name>A0A552E8C2_MICAE</name>
<dbReference type="EMBL" id="SFBK01000022">
    <property type="protein sequence ID" value="TRU30714.1"/>
    <property type="molecule type" value="Genomic_DNA"/>
</dbReference>
<protein>
    <submittedName>
        <fullName evidence="1">Uncharacterized protein</fullName>
    </submittedName>
</protein>
<sequence length="69" mass="8083">MNPENQKKLQEYARGIAEILYQEAAPEDLASLGDIEKTIRQQTLDYVTPQLGIFLSKKQREQKRDEKEF</sequence>
<organism evidence="1 2">
    <name type="scientific">Microcystis aeruginosa Ma_QC_B_20070730_S2</name>
    <dbReference type="NCBI Taxonomy" id="2486256"/>
    <lineage>
        <taxon>Bacteria</taxon>
        <taxon>Bacillati</taxon>
        <taxon>Cyanobacteriota</taxon>
        <taxon>Cyanophyceae</taxon>
        <taxon>Oscillatoriophycideae</taxon>
        <taxon>Chroococcales</taxon>
        <taxon>Microcystaceae</taxon>
        <taxon>Microcystis</taxon>
    </lineage>
</organism>
<dbReference type="Proteomes" id="UP000320551">
    <property type="component" value="Unassembled WGS sequence"/>
</dbReference>
<accession>A0A552E8C2</accession>
<evidence type="ECO:0000313" key="2">
    <source>
        <dbReference type="Proteomes" id="UP000320551"/>
    </source>
</evidence>